<evidence type="ECO:0000256" key="1">
    <source>
        <dbReference type="SAM" id="MobiDB-lite"/>
    </source>
</evidence>
<accession>A0AAV5UZX5</accession>
<organism evidence="2 3">
    <name type="scientific">Pristionchus fissidentatus</name>
    <dbReference type="NCBI Taxonomy" id="1538716"/>
    <lineage>
        <taxon>Eukaryota</taxon>
        <taxon>Metazoa</taxon>
        <taxon>Ecdysozoa</taxon>
        <taxon>Nematoda</taxon>
        <taxon>Chromadorea</taxon>
        <taxon>Rhabditida</taxon>
        <taxon>Rhabditina</taxon>
        <taxon>Diplogasteromorpha</taxon>
        <taxon>Diplogasteroidea</taxon>
        <taxon>Neodiplogasteridae</taxon>
        <taxon>Pristionchus</taxon>
    </lineage>
</organism>
<proteinExistence type="predicted"/>
<gene>
    <name evidence="2" type="ORF">PFISCL1PPCAC_2934</name>
</gene>
<feature type="compositionally biased region" description="Basic and acidic residues" evidence="1">
    <location>
        <begin position="63"/>
        <end position="89"/>
    </location>
</feature>
<feature type="non-terminal residue" evidence="2">
    <location>
        <position position="1"/>
    </location>
</feature>
<evidence type="ECO:0000313" key="2">
    <source>
        <dbReference type="EMBL" id="GMT11637.1"/>
    </source>
</evidence>
<evidence type="ECO:0000313" key="3">
    <source>
        <dbReference type="Proteomes" id="UP001432322"/>
    </source>
</evidence>
<reference evidence="2" key="1">
    <citation type="submission" date="2023-10" db="EMBL/GenBank/DDBJ databases">
        <title>Genome assembly of Pristionchus species.</title>
        <authorList>
            <person name="Yoshida K."/>
            <person name="Sommer R.J."/>
        </authorList>
    </citation>
    <scope>NUCLEOTIDE SEQUENCE</scope>
    <source>
        <strain evidence="2">RS5133</strain>
    </source>
</reference>
<protein>
    <submittedName>
        <fullName evidence="2">Uncharacterized protein</fullName>
    </submittedName>
</protein>
<feature type="compositionally biased region" description="Basic residues" evidence="1">
    <location>
        <begin position="1"/>
        <end position="14"/>
    </location>
</feature>
<feature type="region of interest" description="Disordered" evidence="1">
    <location>
        <begin position="50"/>
        <end position="89"/>
    </location>
</feature>
<comment type="caution">
    <text evidence="2">The sequence shown here is derived from an EMBL/GenBank/DDBJ whole genome shotgun (WGS) entry which is preliminary data.</text>
</comment>
<keyword evidence="3" id="KW-1185">Reference proteome</keyword>
<sequence>CRRARRAHRRRLRPVRPAAVRTAHHPVQAIHDRRQPVPEPAVPAAAAIQPAAATAAVQPAEPVRTDHPEPVRLRQHPDQQHEPTVRPERSTHLLQLCVSRLSHRCRPNFRCCHAPFVNKILQKYQKNPFEFHLHPY</sequence>
<feature type="region of interest" description="Disordered" evidence="1">
    <location>
        <begin position="1"/>
        <end position="23"/>
    </location>
</feature>
<name>A0AAV5UZX5_9BILA</name>
<feature type="compositionally biased region" description="Low complexity" evidence="1">
    <location>
        <begin position="50"/>
        <end position="62"/>
    </location>
</feature>
<dbReference type="Proteomes" id="UP001432322">
    <property type="component" value="Unassembled WGS sequence"/>
</dbReference>
<dbReference type="EMBL" id="BTSY01000001">
    <property type="protein sequence ID" value="GMT11637.1"/>
    <property type="molecule type" value="Genomic_DNA"/>
</dbReference>
<dbReference type="AlphaFoldDB" id="A0AAV5UZX5"/>